<dbReference type="AlphaFoldDB" id="L1NKP3"/>
<evidence type="ECO:0000313" key="1">
    <source>
        <dbReference type="EMBL" id="EKY03757.1"/>
    </source>
</evidence>
<accession>L1NKP3</accession>
<name>L1NKP3_9BACT</name>
<comment type="caution">
    <text evidence="1">The sequence shown here is derived from an EMBL/GenBank/DDBJ whole genome shotgun (WGS) entry which is preliminary data.</text>
</comment>
<organism evidence="1 2">
    <name type="scientific">Hoylesella saccharolytica F0055</name>
    <dbReference type="NCBI Taxonomy" id="1127699"/>
    <lineage>
        <taxon>Bacteria</taxon>
        <taxon>Pseudomonadati</taxon>
        <taxon>Bacteroidota</taxon>
        <taxon>Bacteroidia</taxon>
        <taxon>Bacteroidales</taxon>
        <taxon>Prevotellaceae</taxon>
        <taxon>Hoylesella</taxon>
    </lineage>
</organism>
<proteinExistence type="predicted"/>
<reference evidence="1 2" key="1">
    <citation type="submission" date="2012-05" db="EMBL/GenBank/DDBJ databases">
        <authorList>
            <person name="Weinstock G."/>
            <person name="Sodergren E."/>
            <person name="Lobos E.A."/>
            <person name="Fulton L."/>
            <person name="Fulton R."/>
            <person name="Courtney L."/>
            <person name="Fronick C."/>
            <person name="O'Laughlin M."/>
            <person name="Godfrey J."/>
            <person name="Wilson R.M."/>
            <person name="Miner T."/>
            <person name="Farmer C."/>
            <person name="Delehaunty K."/>
            <person name="Cordes M."/>
            <person name="Minx P."/>
            <person name="Tomlinson C."/>
            <person name="Chen J."/>
            <person name="Wollam A."/>
            <person name="Pepin K.H."/>
            <person name="Bhonagiri V."/>
            <person name="Zhang X."/>
            <person name="Suruliraj S."/>
            <person name="Warren W."/>
            <person name="Mitreva M."/>
            <person name="Mardis E.R."/>
            <person name="Wilson R.K."/>
        </authorList>
    </citation>
    <scope>NUCLEOTIDE SEQUENCE [LARGE SCALE GENOMIC DNA]</scope>
    <source>
        <strain evidence="1 2">F0055</strain>
    </source>
</reference>
<evidence type="ECO:0000313" key="2">
    <source>
        <dbReference type="Proteomes" id="UP000010433"/>
    </source>
</evidence>
<sequence length="43" mass="4849">MTTQADNKAEIGRRESLGQLVVLGFDVAVFTPTPYQRSRLERP</sequence>
<dbReference type="Proteomes" id="UP000010433">
    <property type="component" value="Unassembled WGS sequence"/>
</dbReference>
<gene>
    <name evidence="1" type="ORF">HMPREF9151_00224</name>
</gene>
<dbReference type="EMBL" id="AMEP01000026">
    <property type="protein sequence ID" value="EKY03757.1"/>
    <property type="molecule type" value="Genomic_DNA"/>
</dbReference>
<dbReference type="HOGENOM" id="CLU_3237842_0_0_10"/>
<keyword evidence="2" id="KW-1185">Reference proteome</keyword>
<protein>
    <submittedName>
        <fullName evidence="1">Uncharacterized protein</fullName>
    </submittedName>
</protein>